<name>A0AAD7W8G4_9TELE</name>
<gene>
    <name evidence="1" type="ORF">AAFF_G00158240</name>
</gene>
<sequence>MDVRPGRLPAGGLEHLQLKSRPELPVSSFGRASSTVYSTVQQHDYSAGVLLRRKDKLEHVEPTESLSNKGLCSVLSHSVSSLCQLLKTVL</sequence>
<dbReference type="Proteomes" id="UP001221898">
    <property type="component" value="Unassembled WGS sequence"/>
</dbReference>
<organism evidence="1 2">
    <name type="scientific">Aldrovandia affinis</name>
    <dbReference type="NCBI Taxonomy" id="143900"/>
    <lineage>
        <taxon>Eukaryota</taxon>
        <taxon>Metazoa</taxon>
        <taxon>Chordata</taxon>
        <taxon>Craniata</taxon>
        <taxon>Vertebrata</taxon>
        <taxon>Euteleostomi</taxon>
        <taxon>Actinopterygii</taxon>
        <taxon>Neopterygii</taxon>
        <taxon>Teleostei</taxon>
        <taxon>Notacanthiformes</taxon>
        <taxon>Halosauridae</taxon>
        <taxon>Aldrovandia</taxon>
    </lineage>
</organism>
<proteinExistence type="predicted"/>
<protein>
    <submittedName>
        <fullName evidence="1">Uncharacterized protein</fullName>
    </submittedName>
</protein>
<keyword evidence="2" id="KW-1185">Reference proteome</keyword>
<dbReference type="EMBL" id="JAINUG010000213">
    <property type="protein sequence ID" value="KAJ8387328.1"/>
    <property type="molecule type" value="Genomic_DNA"/>
</dbReference>
<dbReference type="AlphaFoldDB" id="A0AAD7W8G4"/>
<comment type="caution">
    <text evidence="1">The sequence shown here is derived from an EMBL/GenBank/DDBJ whole genome shotgun (WGS) entry which is preliminary data.</text>
</comment>
<evidence type="ECO:0000313" key="1">
    <source>
        <dbReference type="EMBL" id="KAJ8387328.1"/>
    </source>
</evidence>
<reference evidence="1" key="1">
    <citation type="journal article" date="2023" name="Science">
        <title>Genome structures resolve the early diversification of teleost fishes.</title>
        <authorList>
            <person name="Parey E."/>
            <person name="Louis A."/>
            <person name="Montfort J."/>
            <person name="Bouchez O."/>
            <person name="Roques C."/>
            <person name="Iampietro C."/>
            <person name="Lluch J."/>
            <person name="Castinel A."/>
            <person name="Donnadieu C."/>
            <person name="Desvignes T."/>
            <person name="Floi Bucao C."/>
            <person name="Jouanno E."/>
            <person name="Wen M."/>
            <person name="Mejri S."/>
            <person name="Dirks R."/>
            <person name="Jansen H."/>
            <person name="Henkel C."/>
            <person name="Chen W.J."/>
            <person name="Zahm M."/>
            <person name="Cabau C."/>
            <person name="Klopp C."/>
            <person name="Thompson A.W."/>
            <person name="Robinson-Rechavi M."/>
            <person name="Braasch I."/>
            <person name="Lecointre G."/>
            <person name="Bobe J."/>
            <person name="Postlethwait J.H."/>
            <person name="Berthelot C."/>
            <person name="Roest Crollius H."/>
            <person name="Guiguen Y."/>
        </authorList>
    </citation>
    <scope>NUCLEOTIDE SEQUENCE</scope>
    <source>
        <strain evidence="1">NC1722</strain>
    </source>
</reference>
<accession>A0AAD7W8G4</accession>
<evidence type="ECO:0000313" key="2">
    <source>
        <dbReference type="Proteomes" id="UP001221898"/>
    </source>
</evidence>